<sequence length="215" mass="24499">MTHFTAQQLDALDKRYRSNLINCISGYKSANLIGTQDTKGHENLAIFSSVVHLGANPPLLGFIMRPTKVVRHTYENIKTTGAYTINHIAQSWSKKAHQTAARYDKEVSEFDKTKLTSCYLENFNAPYVQESPVKIGCTFKNEYHIKENNTRLIVGEIAHLYLESTLLHEDGFVQLDRAYITAINGLDGYALPQLKERFSYAKPDHEITSLYHERS</sequence>
<dbReference type="Pfam" id="PF01613">
    <property type="entry name" value="Flavin_Reduct"/>
    <property type="match status" value="1"/>
</dbReference>
<comment type="similarity">
    <text evidence="4">Belongs to the flavoredoxin family.</text>
</comment>
<dbReference type="Proteomes" id="UP001500507">
    <property type="component" value="Unassembled WGS sequence"/>
</dbReference>
<comment type="cofactor">
    <cofactor evidence="1">
        <name>FMN</name>
        <dbReference type="ChEBI" id="CHEBI:58210"/>
    </cofactor>
</comment>
<evidence type="ECO:0000313" key="7">
    <source>
        <dbReference type="Proteomes" id="UP001500507"/>
    </source>
</evidence>
<comment type="caution">
    <text evidence="6">The sequence shown here is derived from an EMBL/GenBank/DDBJ whole genome shotgun (WGS) entry which is preliminary data.</text>
</comment>
<dbReference type="InterPro" id="IPR012349">
    <property type="entry name" value="Split_barrel_FMN-bd"/>
</dbReference>
<evidence type="ECO:0000256" key="2">
    <source>
        <dbReference type="ARBA" id="ARBA00022630"/>
    </source>
</evidence>
<dbReference type="Gene3D" id="2.30.110.10">
    <property type="entry name" value="Electron Transport, Fmn-binding Protein, Chain A"/>
    <property type="match status" value="1"/>
</dbReference>
<dbReference type="PANTHER" id="PTHR33798:SF5">
    <property type="entry name" value="FLAVIN REDUCTASE LIKE DOMAIN-CONTAINING PROTEIN"/>
    <property type="match status" value="1"/>
</dbReference>
<reference evidence="6 7" key="1">
    <citation type="journal article" date="2019" name="Int. J. Syst. Evol. Microbiol.">
        <title>The Global Catalogue of Microorganisms (GCM) 10K type strain sequencing project: providing services to taxonomists for standard genome sequencing and annotation.</title>
        <authorList>
            <consortium name="The Broad Institute Genomics Platform"/>
            <consortium name="The Broad Institute Genome Sequencing Center for Infectious Disease"/>
            <person name="Wu L."/>
            <person name="Ma J."/>
        </authorList>
    </citation>
    <scope>NUCLEOTIDE SEQUENCE [LARGE SCALE GENOMIC DNA]</scope>
    <source>
        <strain evidence="6 7">JCM 16082</strain>
    </source>
</reference>
<keyword evidence="2" id="KW-0285">Flavoprotein</keyword>
<dbReference type="PANTHER" id="PTHR33798">
    <property type="entry name" value="FLAVOPROTEIN OXYGENASE"/>
    <property type="match status" value="1"/>
</dbReference>
<name>A0ABN1MJU5_9FLAO</name>
<dbReference type="RefSeq" id="WP_343767833.1">
    <property type="nucleotide sequence ID" value="NZ_BAAAFG010000016.1"/>
</dbReference>
<gene>
    <name evidence="6" type="ORF">GCM10009117_23250</name>
</gene>
<protein>
    <submittedName>
        <fullName evidence="6">Flavin reductase</fullName>
    </submittedName>
</protein>
<dbReference type="EMBL" id="BAAAFG010000016">
    <property type="protein sequence ID" value="GAA0873178.1"/>
    <property type="molecule type" value="Genomic_DNA"/>
</dbReference>
<keyword evidence="3" id="KW-0288">FMN</keyword>
<organism evidence="6 7">
    <name type="scientific">Gangjinia marincola</name>
    <dbReference type="NCBI Taxonomy" id="578463"/>
    <lineage>
        <taxon>Bacteria</taxon>
        <taxon>Pseudomonadati</taxon>
        <taxon>Bacteroidota</taxon>
        <taxon>Flavobacteriia</taxon>
        <taxon>Flavobacteriales</taxon>
        <taxon>Flavobacteriaceae</taxon>
        <taxon>Gangjinia</taxon>
    </lineage>
</organism>
<evidence type="ECO:0000256" key="3">
    <source>
        <dbReference type="ARBA" id="ARBA00022643"/>
    </source>
</evidence>
<evidence type="ECO:0000259" key="5">
    <source>
        <dbReference type="Pfam" id="PF01613"/>
    </source>
</evidence>
<keyword evidence="7" id="KW-1185">Reference proteome</keyword>
<evidence type="ECO:0000256" key="1">
    <source>
        <dbReference type="ARBA" id="ARBA00001917"/>
    </source>
</evidence>
<feature type="domain" description="Flavin reductase like" evidence="5">
    <location>
        <begin position="32"/>
        <end position="167"/>
    </location>
</feature>
<dbReference type="InterPro" id="IPR002563">
    <property type="entry name" value="Flavin_Rdtase-like_dom"/>
</dbReference>
<evidence type="ECO:0000256" key="4">
    <source>
        <dbReference type="ARBA" id="ARBA00038054"/>
    </source>
</evidence>
<accession>A0ABN1MJU5</accession>
<dbReference type="SUPFAM" id="SSF50475">
    <property type="entry name" value="FMN-binding split barrel"/>
    <property type="match status" value="1"/>
</dbReference>
<proteinExistence type="inferred from homology"/>
<evidence type="ECO:0000313" key="6">
    <source>
        <dbReference type="EMBL" id="GAA0873178.1"/>
    </source>
</evidence>